<keyword evidence="2" id="KW-1185">Reference proteome</keyword>
<dbReference type="AlphaFoldDB" id="A0A511CW67"/>
<evidence type="ECO:0000313" key="2">
    <source>
        <dbReference type="Proteomes" id="UP000321328"/>
    </source>
</evidence>
<gene>
    <name evidence="1" type="ORF">PA7_06280</name>
</gene>
<organism evidence="1 2">
    <name type="scientific">Pseudonocardia asaccharolytica DSM 44247 = NBRC 16224</name>
    <dbReference type="NCBI Taxonomy" id="1123024"/>
    <lineage>
        <taxon>Bacteria</taxon>
        <taxon>Bacillati</taxon>
        <taxon>Actinomycetota</taxon>
        <taxon>Actinomycetes</taxon>
        <taxon>Pseudonocardiales</taxon>
        <taxon>Pseudonocardiaceae</taxon>
        <taxon>Pseudonocardia</taxon>
    </lineage>
</organism>
<accession>A0A511CW67</accession>
<protein>
    <recommendedName>
        <fullName evidence="3">Bacterial Pleckstrin homology domain-containing protein</fullName>
    </recommendedName>
</protein>
<dbReference type="STRING" id="1123024.GCA_000423625_02204"/>
<sequence>MAVLRRDGQDLVLELTVGEKVWGLHGDVRVPMSAVRRVTVADKPLAAVRGLRAPGLAVPGRTKIGTWRRRGGKSFAVVRSGRPAVRVALAGAPFEELLVSVDEPERVARELRGGRR</sequence>
<dbReference type="OrthoDB" id="530515at2"/>
<proteinExistence type="predicted"/>
<reference evidence="1 2" key="1">
    <citation type="submission" date="2019-07" db="EMBL/GenBank/DDBJ databases">
        <title>Whole genome shotgun sequence of Pseudonocardia asaccharolytica NBRC 16224.</title>
        <authorList>
            <person name="Hosoyama A."/>
            <person name="Uohara A."/>
            <person name="Ohji S."/>
            <person name="Ichikawa N."/>
        </authorList>
    </citation>
    <scope>NUCLEOTIDE SEQUENCE [LARGE SCALE GENOMIC DNA]</scope>
    <source>
        <strain evidence="1 2">NBRC 16224</strain>
    </source>
</reference>
<dbReference type="RefSeq" id="WP_028930060.1">
    <property type="nucleotide sequence ID" value="NZ_AUII01000008.1"/>
</dbReference>
<comment type="caution">
    <text evidence="1">The sequence shown here is derived from an EMBL/GenBank/DDBJ whole genome shotgun (WGS) entry which is preliminary data.</text>
</comment>
<name>A0A511CW67_9PSEU</name>
<dbReference type="EMBL" id="BJVI01000004">
    <property type="protein sequence ID" value="GEL16791.1"/>
    <property type="molecule type" value="Genomic_DNA"/>
</dbReference>
<evidence type="ECO:0008006" key="3">
    <source>
        <dbReference type="Google" id="ProtNLM"/>
    </source>
</evidence>
<dbReference type="Proteomes" id="UP000321328">
    <property type="component" value="Unassembled WGS sequence"/>
</dbReference>
<evidence type="ECO:0000313" key="1">
    <source>
        <dbReference type="EMBL" id="GEL16791.1"/>
    </source>
</evidence>